<feature type="repeat" description="PPR" evidence="2">
    <location>
        <begin position="460"/>
        <end position="494"/>
    </location>
</feature>
<dbReference type="Gene3D" id="1.25.40.10">
    <property type="entry name" value="Tetratricopeptide repeat domain"/>
    <property type="match status" value="4"/>
</dbReference>
<dbReference type="InterPro" id="IPR002885">
    <property type="entry name" value="PPR_rpt"/>
</dbReference>
<dbReference type="NCBIfam" id="TIGR00756">
    <property type="entry name" value="PPR"/>
    <property type="match status" value="4"/>
</dbReference>
<evidence type="ECO:0000256" key="1">
    <source>
        <dbReference type="ARBA" id="ARBA00022737"/>
    </source>
</evidence>
<dbReference type="PANTHER" id="PTHR47926">
    <property type="entry name" value="PENTATRICOPEPTIDE REPEAT-CONTAINING PROTEIN"/>
    <property type="match status" value="1"/>
</dbReference>
<dbReference type="Pfam" id="PF13041">
    <property type="entry name" value="PPR_2"/>
    <property type="match status" value="2"/>
</dbReference>
<name>A0AAV9D5V0_ACOCL</name>
<gene>
    <name evidence="4" type="ORF">QJS10_CPB15g00314</name>
</gene>
<evidence type="ECO:0000256" key="3">
    <source>
        <dbReference type="SAM" id="MobiDB-lite"/>
    </source>
</evidence>
<dbReference type="Proteomes" id="UP001180020">
    <property type="component" value="Unassembled WGS sequence"/>
</dbReference>
<dbReference type="InterPro" id="IPR011990">
    <property type="entry name" value="TPR-like_helical_dom_sf"/>
</dbReference>
<evidence type="ECO:0000313" key="5">
    <source>
        <dbReference type="Proteomes" id="UP001180020"/>
    </source>
</evidence>
<keyword evidence="1" id="KW-0677">Repeat</keyword>
<feature type="region of interest" description="Disordered" evidence="3">
    <location>
        <begin position="1"/>
        <end position="26"/>
    </location>
</feature>
<dbReference type="GO" id="GO:0005737">
    <property type="term" value="C:cytoplasm"/>
    <property type="evidence" value="ECO:0007669"/>
    <property type="project" value="UniProtKB-ARBA"/>
</dbReference>
<proteinExistence type="predicted"/>
<feature type="repeat" description="PPR" evidence="2">
    <location>
        <begin position="149"/>
        <end position="179"/>
    </location>
</feature>
<dbReference type="InterPro" id="IPR046960">
    <property type="entry name" value="PPR_At4g14850-like_plant"/>
</dbReference>
<dbReference type="PANTHER" id="PTHR47926:SF452">
    <property type="entry name" value="PENTATRICOPEPTIDE REPEAT-CONTAINING PROTEIN"/>
    <property type="match status" value="1"/>
</dbReference>
<reference evidence="4" key="1">
    <citation type="journal article" date="2023" name="Nat. Commun.">
        <title>Diploid and tetraploid genomes of Acorus and the evolution of monocots.</title>
        <authorList>
            <person name="Ma L."/>
            <person name="Liu K.W."/>
            <person name="Li Z."/>
            <person name="Hsiao Y.Y."/>
            <person name="Qi Y."/>
            <person name="Fu T."/>
            <person name="Tang G.D."/>
            <person name="Zhang D."/>
            <person name="Sun W.H."/>
            <person name="Liu D.K."/>
            <person name="Li Y."/>
            <person name="Chen G.Z."/>
            <person name="Liu X.D."/>
            <person name="Liao X.Y."/>
            <person name="Jiang Y.T."/>
            <person name="Yu X."/>
            <person name="Hao Y."/>
            <person name="Huang J."/>
            <person name="Zhao X.W."/>
            <person name="Ke S."/>
            <person name="Chen Y.Y."/>
            <person name="Wu W.L."/>
            <person name="Hsu J.L."/>
            <person name="Lin Y.F."/>
            <person name="Huang M.D."/>
            <person name="Li C.Y."/>
            <person name="Huang L."/>
            <person name="Wang Z.W."/>
            <person name="Zhao X."/>
            <person name="Zhong W.Y."/>
            <person name="Peng D.H."/>
            <person name="Ahmad S."/>
            <person name="Lan S."/>
            <person name="Zhang J.S."/>
            <person name="Tsai W.C."/>
            <person name="Van de Peer Y."/>
            <person name="Liu Z.J."/>
        </authorList>
    </citation>
    <scope>NUCLEOTIDE SEQUENCE</scope>
    <source>
        <strain evidence="4">CP</strain>
    </source>
</reference>
<accession>A0AAV9D5V0</accession>
<dbReference type="EMBL" id="JAUJYO010000015">
    <property type="protein sequence ID" value="KAK1296625.1"/>
    <property type="molecule type" value="Genomic_DNA"/>
</dbReference>
<feature type="repeat" description="PPR" evidence="2">
    <location>
        <begin position="248"/>
        <end position="282"/>
    </location>
</feature>
<keyword evidence="5" id="KW-1185">Reference proteome</keyword>
<dbReference type="FunFam" id="1.25.40.10:FF:000277">
    <property type="entry name" value="Pentatricopeptide repeat-containing protein, mitochondrial"/>
    <property type="match status" value="1"/>
</dbReference>
<dbReference type="AlphaFoldDB" id="A0AAV9D5V0"/>
<dbReference type="Pfam" id="PF20431">
    <property type="entry name" value="E_motif"/>
    <property type="match status" value="1"/>
</dbReference>
<dbReference type="Pfam" id="PF01535">
    <property type="entry name" value="PPR"/>
    <property type="match status" value="5"/>
</dbReference>
<dbReference type="InterPro" id="IPR046848">
    <property type="entry name" value="E_motif"/>
</dbReference>
<reference evidence="4" key="2">
    <citation type="submission" date="2023-06" db="EMBL/GenBank/DDBJ databases">
        <authorList>
            <person name="Ma L."/>
            <person name="Liu K.-W."/>
            <person name="Li Z."/>
            <person name="Hsiao Y.-Y."/>
            <person name="Qi Y."/>
            <person name="Fu T."/>
            <person name="Tang G."/>
            <person name="Zhang D."/>
            <person name="Sun W.-H."/>
            <person name="Liu D.-K."/>
            <person name="Li Y."/>
            <person name="Chen G.-Z."/>
            <person name="Liu X.-D."/>
            <person name="Liao X.-Y."/>
            <person name="Jiang Y.-T."/>
            <person name="Yu X."/>
            <person name="Hao Y."/>
            <person name="Huang J."/>
            <person name="Zhao X.-W."/>
            <person name="Ke S."/>
            <person name="Chen Y.-Y."/>
            <person name="Wu W.-L."/>
            <person name="Hsu J.-L."/>
            <person name="Lin Y.-F."/>
            <person name="Huang M.-D."/>
            <person name="Li C.-Y."/>
            <person name="Huang L."/>
            <person name="Wang Z.-W."/>
            <person name="Zhao X."/>
            <person name="Zhong W.-Y."/>
            <person name="Peng D.-H."/>
            <person name="Ahmad S."/>
            <person name="Lan S."/>
            <person name="Zhang J.-S."/>
            <person name="Tsai W.-C."/>
            <person name="Van De Peer Y."/>
            <person name="Liu Z.-J."/>
        </authorList>
    </citation>
    <scope>NUCLEOTIDE SEQUENCE</scope>
    <source>
        <strain evidence="4">CP</strain>
        <tissue evidence="4">Leaves</tissue>
    </source>
</reference>
<dbReference type="GO" id="GO:0016556">
    <property type="term" value="P:mRNA modification"/>
    <property type="evidence" value="ECO:0007669"/>
    <property type="project" value="UniProtKB-ARBA"/>
</dbReference>
<dbReference type="GO" id="GO:0003723">
    <property type="term" value="F:RNA binding"/>
    <property type="evidence" value="ECO:0007669"/>
    <property type="project" value="InterPro"/>
</dbReference>
<organism evidence="4 5">
    <name type="scientific">Acorus calamus</name>
    <name type="common">Sweet flag</name>
    <dbReference type="NCBI Taxonomy" id="4465"/>
    <lineage>
        <taxon>Eukaryota</taxon>
        <taxon>Viridiplantae</taxon>
        <taxon>Streptophyta</taxon>
        <taxon>Embryophyta</taxon>
        <taxon>Tracheophyta</taxon>
        <taxon>Spermatophyta</taxon>
        <taxon>Magnoliopsida</taxon>
        <taxon>Liliopsida</taxon>
        <taxon>Acoraceae</taxon>
        <taxon>Acorus</taxon>
    </lineage>
</organism>
<sequence length="643" mass="69825">MDRFGLGLHSTKPDRASPTRPADLNSERQRRWYAMAGRAAALARHHSETFHWNTIIAEAATQNPQNALSAYKSMLALSVPPNHLTYPPLLKSLSALRFRPDHIHSHLLLRGLIPSDAFSAASLISAYGKSGCTSSASRLFDEIPKRTLDAACWTSIVRAFSVNGRINEALSTFGRMRRSSDVEPDVVTIATVLSAVSEDCRALHALSSKLGFAHDTRLANTLVHAYSTCASVDDALAVFDGIAIGRRDVVSWNTMISGLAANGRPERSLSVFEDMVMANVEPSHVTLIAILKCCAQIGCADTCRRICNYVVSLFPMMRWSKDDNVVIGTAMLDAQARCGDVESARRTFDAVPKKNVFCWSAMIAGYEKNLRPDEALRLFKRMLSEGDVRPNDVTALSAIASCSALGAHSPARAIHKYVLVAGLDVEAPVASALIDMYAKCGDMGSARQVFVGIDGSDAKTIAVWTAIIAAEGLHGEGRQALRLFSEMQDTGLEPNDVTFIGLLSACSHSGLTEEGRSCFDAMERDHGISPNAKHYGCMVDLLGRAGHLEEAYRLVNWMPFEADAAILGSLLAACRVHGNHGLAEVIEKRIVDLGSWRVGYQLLLANMYGETGRLGDAGRMRLELRKSGKKKIPGQSFVEIHGV</sequence>
<comment type="caution">
    <text evidence="4">The sequence shown here is derived from an EMBL/GenBank/DDBJ whole genome shotgun (WGS) entry which is preliminary data.</text>
</comment>
<evidence type="ECO:0000313" key="4">
    <source>
        <dbReference type="EMBL" id="KAK1296625.1"/>
    </source>
</evidence>
<dbReference type="PROSITE" id="PS51375">
    <property type="entry name" value="PPR"/>
    <property type="match status" value="4"/>
</dbReference>
<dbReference type="SUPFAM" id="SSF48452">
    <property type="entry name" value="TPR-like"/>
    <property type="match status" value="1"/>
</dbReference>
<feature type="repeat" description="PPR" evidence="2">
    <location>
        <begin position="355"/>
        <end position="389"/>
    </location>
</feature>
<protein>
    <submittedName>
        <fullName evidence="4">Pentatricopeptide repeat-containing protein</fullName>
    </submittedName>
</protein>
<evidence type="ECO:0000256" key="2">
    <source>
        <dbReference type="PROSITE-ProRule" id="PRU00708"/>
    </source>
</evidence>